<comment type="caution">
    <text evidence="1">The sequence shown here is derived from an EMBL/GenBank/DDBJ whole genome shotgun (WGS) entry which is preliminary data.</text>
</comment>
<accession>A0A0C1E9F0</accession>
<name>A0A0C1E9F0_9NEIS</name>
<gene>
    <name evidence="1" type="ORF">MCC93_11200</name>
</gene>
<dbReference type="EMBL" id="JUFZ01000042">
    <property type="protein sequence ID" value="KIC08684.1"/>
    <property type="molecule type" value="Genomic_DNA"/>
</dbReference>
<organism evidence="1 2">
    <name type="scientific">Morococcus cerebrosus</name>
    <dbReference type="NCBI Taxonomy" id="1056807"/>
    <lineage>
        <taxon>Bacteria</taxon>
        <taxon>Pseudomonadati</taxon>
        <taxon>Pseudomonadota</taxon>
        <taxon>Betaproteobacteria</taxon>
        <taxon>Neisseriales</taxon>
        <taxon>Neisseriaceae</taxon>
        <taxon>Morococcus</taxon>
    </lineage>
</organism>
<sequence length="37" mass="4202">MLMGMPCKTEKPYCSKRSSETIKQGFRRPFATFVTSG</sequence>
<dbReference type="AlphaFoldDB" id="A0A0C1E9F0"/>
<evidence type="ECO:0000313" key="1">
    <source>
        <dbReference type="EMBL" id="KIC08684.1"/>
    </source>
</evidence>
<reference evidence="1 2" key="1">
    <citation type="submission" date="2014-12" db="EMBL/GenBank/DDBJ databases">
        <title>Genome sequence of Morococcus cerebrosus.</title>
        <authorList>
            <person name="Shin S.-K."/>
            <person name="Yi H."/>
        </authorList>
    </citation>
    <scope>NUCLEOTIDE SEQUENCE [LARGE SCALE GENOMIC DNA]</scope>
    <source>
        <strain evidence="1 2">CIP 81.93</strain>
    </source>
</reference>
<dbReference type="Proteomes" id="UP000031390">
    <property type="component" value="Unassembled WGS sequence"/>
</dbReference>
<proteinExistence type="predicted"/>
<protein>
    <submittedName>
        <fullName evidence="1">Uncharacterized protein</fullName>
    </submittedName>
</protein>
<evidence type="ECO:0000313" key="2">
    <source>
        <dbReference type="Proteomes" id="UP000031390"/>
    </source>
</evidence>